<dbReference type="EMBL" id="UOEJ01000189">
    <property type="protein sequence ID" value="VAW04338.1"/>
    <property type="molecule type" value="Genomic_DNA"/>
</dbReference>
<evidence type="ECO:0000313" key="2">
    <source>
        <dbReference type="EMBL" id="VAW04338.1"/>
    </source>
</evidence>
<feature type="transmembrane region" description="Helical" evidence="1">
    <location>
        <begin position="115"/>
        <end position="133"/>
    </location>
</feature>
<keyword evidence="1" id="KW-1133">Transmembrane helix</keyword>
<keyword evidence="1" id="KW-0812">Transmembrane</keyword>
<gene>
    <name evidence="2" type="ORF">MNBD_ALPHA01-2411</name>
</gene>
<protein>
    <submittedName>
        <fullName evidence="2">Uncharacterized protein</fullName>
    </submittedName>
</protein>
<feature type="transmembrane region" description="Helical" evidence="1">
    <location>
        <begin position="7"/>
        <end position="30"/>
    </location>
</feature>
<name>A0A3B0SGA3_9ZZZZ</name>
<feature type="transmembrane region" description="Helical" evidence="1">
    <location>
        <begin position="50"/>
        <end position="72"/>
    </location>
</feature>
<reference evidence="2" key="1">
    <citation type="submission" date="2018-06" db="EMBL/GenBank/DDBJ databases">
        <authorList>
            <person name="Zhirakovskaya E."/>
        </authorList>
    </citation>
    <scope>NUCLEOTIDE SEQUENCE</scope>
</reference>
<proteinExistence type="predicted"/>
<organism evidence="2">
    <name type="scientific">hydrothermal vent metagenome</name>
    <dbReference type="NCBI Taxonomy" id="652676"/>
    <lineage>
        <taxon>unclassified sequences</taxon>
        <taxon>metagenomes</taxon>
        <taxon>ecological metagenomes</taxon>
    </lineage>
</organism>
<dbReference type="AlphaFoldDB" id="A0A3B0SGA3"/>
<sequence length="147" mass="16126">MTTFNKPLFLGGILSLIAALLHIAIIIGGPDWYRTFGAGEEMAIMAEEGSWYPAFVTSGIAFVLFLWALYGFSGAGLIRRLPLLKTGLVVISAIYLLRGLAVIPIYFLMPEIIDSFLIWSSLICLVYGISYAVGTKQIWVGRTENTS</sequence>
<accession>A0A3B0SGA3</accession>
<feature type="transmembrane region" description="Helical" evidence="1">
    <location>
        <begin position="84"/>
        <end position="109"/>
    </location>
</feature>
<evidence type="ECO:0000256" key="1">
    <source>
        <dbReference type="SAM" id="Phobius"/>
    </source>
</evidence>
<keyword evidence="1" id="KW-0472">Membrane</keyword>